<dbReference type="InterPro" id="IPR043726">
    <property type="entry name" value="LiaI-LiaF-like_TM1"/>
</dbReference>
<keyword evidence="1" id="KW-0812">Transmembrane</keyword>
<keyword evidence="4" id="KW-1185">Reference proteome</keyword>
<feature type="transmembrane region" description="Helical" evidence="1">
    <location>
        <begin position="69"/>
        <end position="88"/>
    </location>
</feature>
<evidence type="ECO:0000313" key="4">
    <source>
        <dbReference type="Proteomes" id="UP000249260"/>
    </source>
</evidence>
<feature type="transmembrane region" description="Helical" evidence="1">
    <location>
        <begin position="38"/>
        <end position="57"/>
    </location>
</feature>
<keyword evidence="1" id="KW-0472">Membrane</keyword>
<feature type="transmembrane region" description="Helical" evidence="1">
    <location>
        <begin position="12"/>
        <end position="32"/>
    </location>
</feature>
<dbReference type="Pfam" id="PF18917">
    <property type="entry name" value="LiaI-LiaF-like_TM1"/>
    <property type="match status" value="1"/>
</dbReference>
<dbReference type="RefSeq" id="WP_112884733.1">
    <property type="nucleotide sequence ID" value="NZ_QLUW01000005.1"/>
</dbReference>
<protein>
    <recommendedName>
        <fullName evidence="2">LiaI-LiaF-like transmembrane region domain-containing protein</fullName>
    </recommendedName>
</protein>
<comment type="caution">
    <text evidence="3">The sequence shown here is derived from an EMBL/GenBank/DDBJ whole genome shotgun (WGS) entry which is preliminary data.</text>
</comment>
<dbReference type="Proteomes" id="UP000249260">
    <property type="component" value="Unassembled WGS sequence"/>
</dbReference>
<proteinExistence type="predicted"/>
<evidence type="ECO:0000256" key="1">
    <source>
        <dbReference type="SAM" id="Phobius"/>
    </source>
</evidence>
<evidence type="ECO:0000259" key="2">
    <source>
        <dbReference type="Pfam" id="PF18917"/>
    </source>
</evidence>
<keyword evidence="1" id="KW-1133">Transmembrane helix</keyword>
<reference evidence="3 4" key="1">
    <citation type="submission" date="2018-06" db="EMBL/GenBank/DDBJ databases">
        <title>Paenibacillus montanisoli sp. nov., isolated from mountain area soil.</title>
        <authorList>
            <person name="Wu M."/>
        </authorList>
    </citation>
    <scope>NUCLEOTIDE SEQUENCE [LARGE SCALE GENOMIC DNA]</scope>
    <source>
        <strain evidence="3 4">RA17</strain>
    </source>
</reference>
<dbReference type="AlphaFoldDB" id="A0A328U1Q6"/>
<feature type="domain" description="LiaI-LiaF-like transmembrane region" evidence="2">
    <location>
        <begin position="11"/>
        <end position="51"/>
    </location>
</feature>
<evidence type="ECO:0000313" key="3">
    <source>
        <dbReference type="EMBL" id="RAP73944.1"/>
    </source>
</evidence>
<dbReference type="OrthoDB" id="1707123at2"/>
<organism evidence="3 4">
    <name type="scientific">Paenibacillus montanisoli</name>
    <dbReference type="NCBI Taxonomy" id="2081970"/>
    <lineage>
        <taxon>Bacteria</taxon>
        <taxon>Bacillati</taxon>
        <taxon>Bacillota</taxon>
        <taxon>Bacilli</taxon>
        <taxon>Bacillales</taxon>
        <taxon>Paenibacillaceae</taxon>
        <taxon>Paenibacillus</taxon>
    </lineage>
</organism>
<sequence length="238" mass="25957">MRQWRVGTWSMGTALIAMGVLLLAVQFGGISWLDQGMVWWPLLFVLIGVEIVIYLWRSKTEQPVLRYDLFSIIIVALLGGCCLIFTSVSATGLMDEIRGAIGSKEVRVEAAQVSEEVGAAVKRIVVQGENYWNGSLLIDADSSGSNQVQAFGACRYDIGRDEKAPALLDLVDTHMAGDALYVTVKQPVEQGPGAFAASSPSCQLTVVLPSEKKVELTQSVRGFMPHDRKLPAGWRMVL</sequence>
<accession>A0A328U1Q6</accession>
<name>A0A328U1Q6_9BACL</name>
<gene>
    <name evidence="3" type="ORF">DL346_22970</name>
</gene>
<dbReference type="EMBL" id="QLUW01000005">
    <property type="protein sequence ID" value="RAP73944.1"/>
    <property type="molecule type" value="Genomic_DNA"/>
</dbReference>